<dbReference type="OMA" id="HEVRKCP"/>
<dbReference type="EnsemblMetazoa" id="XM_030974541">
    <property type="protein sequence ID" value="XP_030830401"/>
    <property type="gene ID" value="LOC115919909"/>
</dbReference>
<organism evidence="4 5">
    <name type="scientific">Strongylocentrotus purpuratus</name>
    <name type="common">Purple sea urchin</name>
    <dbReference type="NCBI Taxonomy" id="7668"/>
    <lineage>
        <taxon>Eukaryota</taxon>
        <taxon>Metazoa</taxon>
        <taxon>Echinodermata</taxon>
        <taxon>Eleutherozoa</taxon>
        <taxon>Echinozoa</taxon>
        <taxon>Echinoidea</taxon>
        <taxon>Euechinoidea</taxon>
        <taxon>Echinacea</taxon>
        <taxon>Camarodonta</taxon>
        <taxon>Echinidea</taxon>
        <taxon>Strongylocentrotidae</taxon>
        <taxon>Strongylocentrotus</taxon>
    </lineage>
</organism>
<dbReference type="PROSITE" id="PS50994">
    <property type="entry name" value="INTEGRASE"/>
    <property type="match status" value="1"/>
</dbReference>
<dbReference type="FunFam" id="1.10.340.70:FF:000004">
    <property type="entry name" value="Retrovirus-related Pol polyprotein from transposon 297-like Protein"/>
    <property type="match status" value="1"/>
</dbReference>
<keyword evidence="5" id="KW-1185">Reference proteome</keyword>
<evidence type="ECO:0000259" key="2">
    <source>
        <dbReference type="PROSITE" id="PS50878"/>
    </source>
</evidence>
<protein>
    <recommendedName>
        <fullName evidence="6">Endonuclease</fullName>
    </recommendedName>
</protein>
<dbReference type="Pfam" id="PF00665">
    <property type="entry name" value="rve"/>
    <property type="match status" value="1"/>
</dbReference>
<dbReference type="FunFam" id="3.30.70.270:FF:000026">
    <property type="entry name" value="Transposon Ty3-G Gag-Pol polyprotein"/>
    <property type="match status" value="1"/>
</dbReference>
<feature type="domain" description="Reverse transcriptase" evidence="2">
    <location>
        <begin position="402"/>
        <end position="585"/>
    </location>
</feature>
<dbReference type="InterPro" id="IPR043502">
    <property type="entry name" value="DNA/RNA_pol_sf"/>
</dbReference>
<dbReference type="CDD" id="cd01647">
    <property type="entry name" value="RT_LTR"/>
    <property type="match status" value="1"/>
</dbReference>
<sequence>MAIGSDALDIHNNLPYESDADRQKMSVVLDLWGRHCTGATNVIYERFKFNNCTQGSDSFDAFVVRLRALAKSCDFGQLRDSLIRDRLVCGVADNTLQKRLLQESNLTLEAGIKIGHAFYATKQHMKDMTKSDESVSFLRNKESTYRDKEPKVIKNCKYCGGSHEVRKCPAYGKKCNKCGNMNHFAKVCMKETQFRNKIRLVQDDGEEVLALNAIGDNSTYKDKVMAAFLIRGNKISMQVDSGATCNVIPKRHVPDNVEINYGTRRLSLYGNKATVDGIGVCNIVLKNPKNHRKYDVKFVVVHEDCTPLIGARMSQIMKILKVQHKNFVVGSVSDGCTIVGKALSKVDVINAYPKVFKGRGKMPGKVHLQVDPAVEPVVMPPRRVPLAVKEKLKSELTRLEGLGYIEKVVEPTEWVSGLVTVQKPNGNIRVCIDPLYLNKALKRGHYPLPVIEDVLPHMSKAQVFTKADCKEGFLQIELDDESTRLTTFQTPWGRYKWNRMPFGISPAPEIFQQQLDCNLEGLEGVFKIADDIIITGHGADMAEANDNHDENLKAFLDRCSERGIRLNEEKFDYKSEQIKFMGHVLSKDGLKIDPKKVEAIKNMPRPDSVEAIQRFVGMVKYLGKFLPRLSDISEPLRRLTHKGAEFLWGQEQEVTFQEIKDLVSRAPVLRYFDEKCPTEGQGDASQYGLGYALLQDGQPVSYASRALTPAETRYSQIEKELLAQVFGLERHHDYVYGRKVTLLTDHKPLVDILSKPLATAPKRLQRLMIRLSQYDVEIKYIPGTEMYLADTLSRAFLENGDRSGIEEEVERIHLIDAIPVSQNSQQEIRESTARDTALNAVMEYIASGWPSTSQTCTPEARPFFSIRHELTSDNGIVFKGLRCVIPADMRVEIRKKLHASHTGLESTLQRARECVYWPNMTSDMKDYLSRCEACNIYASSQRKETLIHHELPTRPWQKIGCDIFSLDGRDYLCTVDYFSDYWEIDNLTGKKDAPAVITRLKRHFANHGIPETFQSDNGPPFNSHDFNQFASVYGFEHTTSSPEYPQSNGKAENAVKIAKQLLKKTKKGEEDFYMSLLVWRNTPTVGLNSSPAQRLFGRRLRNNLPIASVLLKPKLQTDTNQRKEKNREKQAHYYNRGAKDLPELKVGDTVRVKPKKHARAWESAIVLEKVGIRSYSIRTERGAEIRRNRRHLRKSNEQFDDNTDLAVDQEPSATDNPQNTPPTPTESPPNMTSSSDNSGQSSEQFRRSQRQTKQPAYLQDYKLN</sequence>
<dbReference type="Proteomes" id="UP000007110">
    <property type="component" value="Unassembled WGS sequence"/>
</dbReference>
<dbReference type="PANTHER" id="PTHR37984:SF8">
    <property type="entry name" value="CCHC-TYPE DOMAIN-CONTAINING PROTEIN"/>
    <property type="match status" value="1"/>
</dbReference>
<dbReference type="KEGG" id="spu:115919909"/>
<dbReference type="SUPFAM" id="SSF56672">
    <property type="entry name" value="DNA/RNA polymerases"/>
    <property type="match status" value="1"/>
</dbReference>
<dbReference type="Gene3D" id="3.30.70.270">
    <property type="match status" value="2"/>
</dbReference>
<dbReference type="Gene3D" id="1.10.340.70">
    <property type="match status" value="1"/>
</dbReference>
<name>A0A7M7N4K6_STRPU</name>
<dbReference type="PROSITE" id="PS50878">
    <property type="entry name" value="RT_POL"/>
    <property type="match status" value="1"/>
</dbReference>
<dbReference type="RefSeq" id="XP_030830401.1">
    <property type="nucleotide sequence ID" value="XM_030974541.1"/>
</dbReference>
<dbReference type="OrthoDB" id="775972at2759"/>
<feature type="compositionally biased region" description="Basic and acidic residues" evidence="1">
    <location>
        <begin position="1120"/>
        <end position="1137"/>
    </location>
</feature>
<dbReference type="FunFam" id="3.30.420.10:FF:000063">
    <property type="entry name" value="Retrovirus-related Pol polyprotein from transposon 297-like Protein"/>
    <property type="match status" value="1"/>
</dbReference>
<proteinExistence type="predicted"/>
<dbReference type="PANTHER" id="PTHR37984">
    <property type="entry name" value="PROTEIN CBG26694"/>
    <property type="match status" value="1"/>
</dbReference>
<dbReference type="InParanoid" id="A0A7M7N4K6"/>
<dbReference type="Pfam" id="PF17921">
    <property type="entry name" value="Integrase_H2C2"/>
    <property type="match status" value="1"/>
</dbReference>
<dbReference type="Pfam" id="PF17919">
    <property type="entry name" value="RT_RNaseH_2"/>
    <property type="match status" value="1"/>
</dbReference>
<dbReference type="InterPro" id="IPR012337">
    <property type="entry name" value="RNaseH-like_sf"/>
</dbReference>
<dbReference type="InterPro" id="IPR041588">
    <property type="entry name" value="Integrase_H2C2"/>
</dbReference>
<dbReference type="InterPro" id="IPR041577">
    <property type="entry name" value="RT_RNaseH_2"/>
</dbReference>
<dbReference type="InterPro" id="IPR000477">
    <property type="entry name" value="RT_dom"/>
</dbReference>
<feature type="domain" description="Integrase catalytic" evidence="3">
    <location>
        <begin position="951"/>
        <end position="1113"/>
    </location>
</feature>
<dbReference type="SUPFAM" id="SSF53098">
    <property type="entry name" value="Ribonuclease H-like"/>
    <property type="match status" value="1"/>
</dbReference>
<dbReference type="AlphaFoldDB" id="A0A7M7N4K6"/>
<dbReference type="GO" id="GO:0015074">
    <property type="term" value="P:DNA integration"/>
    <property type="evidence" value="ECO:0007669"/>
    <property type="project" value="InterPro"/>
</dbReference>
<dbReference type="InterPro" id="IPR001584">
    <property type="entry name" value="Integrase_cat-core"/>
</dbReference>
<dbReference type="Pfam" id="PF00078">
    <property type="entry name" value="RVT_1"/>
    <property type="match status" value="1"/>
</dbReference>
<dbReference type="InterPro" id="IPR050951">
    <property type="entry name" value="Retrovirus_Pol_polyprotein"/>
</dbReference>
<feature type="compositionally biased region" description="Low complexity" evidence="1">
    <location>
        <begin position="1228"/>
        <end position="1243"/>
    </location>
</feature>
<evidence type="ECO:0008006" key="6">
    <source>
        <dbReference type="Google" id="ProtNLM"/>
    </source>
</evidence>
<dbReference type="InterPro" id="IPR036397">
    <property type="entry name" value="RNaseH_sf"/>
</dbReference>
<feature type="region of interest" description="Disordered" evidence="1">
    <location>
        <begin position="1115"/>
        <end position="1137"/>
    </location>
</feature>
<feature type="region of interest" description="Disordered" evidence="1">
    <location>
        <begin position="1188"/>
        <end position="1264"/>
    </location>
</feature>
<dbReference type="Gene3D" id="3.10.10.10">
    <property type="entry name" value="HIV Type 1 Reverse Transcriptase, subunit A, domain 1"/>
    <property type="match status" value="1"/>
</dbReference>
<dbReference type="CDD" id="cd09274">
    <property type="entry name" value="RNase_HI_RT_Ty3"/>
    <property type="match status" value="1"/>
</dbReference>
<evidence type="ECO:0000256" key="1">
    <source>
        <dbReference type="SAM" id="MobiDB-lite"/>
    </source>
</evidence>
<dbReference type="Gene3D" id="3.30.420.10">
    <property type="entry name" value="Ribonuclease H-like superfamily/Ribonuclease H"/>
    <property type="match status" value="1"/>
</dbReference>
<dbReference type="CDD" id="cd05481">
    <property type="entry name" value="retropepsin_like_LTR_1"/>
    <property type="match status" value="1"/>
</dbReference>
<evidence type="ECO:0000259" key="3">
    <source>
        <dbReference type="PROSITE" id="PS50994"/>
    </source>
</evidence>
<evidence type="ECO:0000313" key="5">
    <source>
        <dbReference type="Proteomes" id="UP000007110"/>
    </source>
</evidence>
<dbReference type="GeneID" id="115919909"/>
<evidence type="ECO:0000313" key="4">
    <source>
        <dbReference type="EnsemblMetazoa" id="XP_030830401"/>
    </source>
</evidence>
<dbReference type="GO" id="GO:0003676">
    <property type="term" value="F:nucleic acid binding"/>
    <property type="evidence" value="ECO:0007669"/>
    <property type="project" value="InterPro"/>
</dbReference>
<dbReference type="InterPro" id="IPR043128">
    <property type="entry name" value="Rev_trsase/Diguanyl_cyclase"/>
</dbReference>
<accession>A0A7M7N4K6</accession>
<reference evidence="5" key="1">
    <citation type="submission" date="2015-02" db="EMBL/GenBank/DDBJ databases">
        <title>Genome sequencing for Strongylocentrotus purpuratus.</title>
        <authorList>
            <person name="Murali S."/>
            <person name="Liu Y."/>
            <person name="Vee V."/>
            <person name="English A."/>
            <person name="Wang M."/>
            <person name="Skinner E."/>
            <person name="Han Y."/>
            <person name="Muzny D.M."/>
            <person name="Worley K.C."/>
            <person name="Gibbs R.A."/>
        </authorList>
    </citation>
    <scope>NUCLEOTIDE SEQUENCE</scope>
</reference>
<reference evidence="4" key="2">
    <citation type="submission" date="2021-01" db="UniProtKB">
        <authorList>
            <consortium name="EnsemblMetazoa"/>
        </authorList>
    </citation>
    <scope>IDENTIFICATION</scope>
</reference>